<organism evidence="9 10">
    <name type="scientific">Syntrophomonas wolfei subsp. wolfei (strain DSM 2245B / Goettingen)</name>
    <dbReference type="NCBI Taxonomy" id="335541"/>
    <lineage>
        <taxon>Bacteria</taxon>
        <taxon>Bacillati</taxon>
        <taxon>Bacillota</taxon>
        <taxon>Clostridia</taxon>
        <taxon>Eubacteriales</taxon>
        <taxon>Syntrophomonadaceae</taxon>
        <taxon>Syntrophomonas</taxon>
    </lineage>
</organism>
<dbReference type="GO" id="GO:0046872">
    <property type="term" value="F:metal ion binding"/>
    <property type="evidence" value="ECO:0007669"/>
    <property type="project" value="UniProtKB-KW"/>
</dbReference>
<keyword evidence="1" id="KW-0813">Transport</keyword>
<evidence type="ECO:0000256" key="4">
    <source>
        <dbReference type="ARBA" id="ARBA00022982"/>
    </source>
</evidence>
<dbReference type="Pfam" id="PF12801">
    <property type="entry name" value="Fer4_5"/>
    <property type="match status" value="3"/>
</dbReference>
<keyword evidence="6" id="KW-0411">Iron-sulfur</keyword>
<dbReference type="OrthoDB" id="9806398at2"/>
<dbReference type="Gene3D" id="3.30.70.20">
    <property type="match status" value="1"/>
</dbReference>
<evidence type="ECO:0000256" key="5">
    <source>
        <dbReference type="ARBA" id="ARBA00023004"/>
    </source>
</evidence>
<keyword evidence="3" id="KW-0479">Metal-binding</keyword>
<dbReference type="GO" id="GO:0051539">
    <property type="term" value="F:4 iron, 4 sulfur cluster binding"/>
    <property type="evidence" value="ECO:0007669"/>
    <property type="project" value="UniProtKB-KW"/>
</dbReference>
<dbReference type="RefSeq" id="WP_011641347.1">
    <property type="nucleotide sequence ID" value="NC_008346.1"/>
</dbReference>
<dbReference type="STRING" id="335541.Swol_1957"/>
<dbReference type="Proteomes" id="UP000001968">
    <property type="component" value="Chromosome"/>
</dbReference>
<protein>
    <submittedName>
        <fullName evidence="9">Iron-sulfur cluster-binding protein</fullName>
    </submittedName>
</protein>
<keyword evidence="2" id="KW-0004">4Fe-4S</keyword>
<keyword evidence="5" id="KW-0408">Iron</keyword>
<feature type="transmembrane region" description="Helical" evidence="7">
    <location>
        <begin position="72"/>
        <end position="104"/>
    </location>
</feature>
<gene>
    <name evidence="9" type="ordered locus">Swol_1957</name>
</gene>
<sequence length="290" mass="32754">MRKIRRVVQLLSAIGINSYYIGFFKGSIYLGNLKKICCPGLNCSSCPGALLSCPLALLQTSIAGIGTAHYSFFILGFLLLVGVTLGRFICGWFCPFGLIQELLFKIPLPKISWEERLKRLESLKYVVLVIFVLILPGFGTYGMSTAFCKYLCPVEVLEAHIPIMMVRPSLMSTVGPWFQWKLLLLIILLILALFMFKPFCRYLCPLGAIYSCFNSFSLYRLEVDADKCIDCKQCQAACKFKIPVYQIPNHRECMRCNDCLLCPSQALQVKTCRKRNISAEHGVNFKDSDS</sequence>
<dbReference type="KEGG" id="swo:Swol_1957"/>
<evidence type="ECO:0000313" key="9">
    <source>
        <dbReference type="EMBL" id="ABI69254.1"/>
    </source>
</evidence>
<feature type="transmembrane region" description="Helical" evidence="7">
    <location>
        <begin position="7"/>
        <end position="24"/>
    </location>
</feature>
<dbReference type="InterPro" id="IPR051684">
    <property type="entry name" value="Electron_Trans/Redox"/>
</dbReference>
<evidence type="ECO:0000256" key="2">
    <source>
        <dbReference type="ARBA" id="ARBA00022485"/>
    </source>
</evidence>
<evidence type="ECO:0000256" key="6">
    <source>
        <dbReference type="ARBA" id="ARBA00023014"/>
    </source>
</evidence>
<keyword evidence="4" id="KW-0249">Electron transport</keyword>
<evidence type="ECO:0000256" key="3">
    <source>
        <dbReference type="ARBA" id="ARBA00022723"/>
    </source>
</evidence>
<dbReference type="AlphaFoldDB" id="Q0AVK0"/>
<dbReference type="GO" id="GO:0005886">
    <property type="term" value="C:plasma membrane"/>
    <property type="evidence" value="ECO:0007669"/>
    <property type="project" value="TreeGrafter"/>
</dbReference>
<keyword evidence="7" id="KW-0812">Transmembrane</keyword>
<accession>Q0AVK0</accession>
<evidence type="ECO:0000256" key="1">
    <source>
        <dbReference type="ARBA" id="ARBA00022448"/>
    </source>
</evidence>
<feature type="transmembrane region" description="Helical" evidence="7">
    <location>
        <begin position="125"/>
        <end position="143"/>
    </location>
</feature>
<feature type="domain" description="4Fe-4S ferredoxin-type" evidence="8">
    <location>
        <begin position="219"/>
        <end position="248"/>
    </location>
</feature>
<dbReference type="HOGENOM" id="CLU_033147_1_0_9"/>
<reference evidence="10" key="1">
    <citation type="journal article" date="2010" name="Environ. Microbiol.">
        <title>The genome of Syntrophomonas wolfei: new insights into syntrophic metabolism and biohydrogen production.</title>
        <authorList>
            <person name="Sieber J.R."/>
            <person name="Sims D.R."/>
            <person name="Han C."/>
            <person name="Kim E."/>
            <person name="Lykidis A."/>
            <person name="Lapidus A.L."/>
            <person name="McDonnald E."/>
            <person name="Rohlin L."/>
            <person name="Culley D.E."/>
            <person name="Gunsalus R."/>
            <person name="McInerney M.J."/>
        </authorList>
    </citation>
    <scope>NUCLEOTIDE SEQUENCE [LARGE SCALE GENOMIC DNA]</scope>
    <source>
        <strain evidence="10">DSM 2245B / Goettingen</strain>
    </source>
</reference>
<dbReference type="PANTHER" id="PTHR30176:SF3">
    <property type="entry name" value="FERREDOXIN-TYPE PROTEIN NAPH"/>
    <property type="match status" value="1"/>
</dbReference>
<dbReference type="PROSITE" id="PS51379">
    <property type="entry name" value="4FE4S_FER_2"/>
    <property type="match status" value="1"/>
</dbReference>
<dbReference type="eggNOG" id="COG0348">
    <property type="taxonomic scope" value="Bacteria"/>
</dbReference>
<evidence type="ECO:0000313" key="10">
    <source>
        <dbReference type="Proteomes" id="UP000001968"/>
    </source>
</evidence>
<proteinExistence type="predicted"/>
<evidence type="ECO:0000259" key="8">
    <source>
        <dbReference type="PROSITE" id="PS51379"/>
    </source>
</evidence>
<dbReference type="SUPFAM" id="SSF54862">
    <property type="entry name" value="4Fe-4S ferredoxins"/>
    <property type="match status" value="1"/>
</dbReference>
<dbReference type="EMBL" id="CP000448">
    <property type="protein sequence ID" value="ABI69254.1"/>
    <property type="molecule type" value="Genomic_DNA"/>
</dbReference>
<name>Q0AVK0_SYNWW</name>
<dbReference type="PANTHER" id="PTHR30176">
    <property type="entry name" value="FERREDOXIN-TYPE PROTEIN NAPH"/>
    <property type="match status" value="1"/>
</dbReference>
<keyword evidence="7" id="KW-0472">Membrane</keyword>
<feature type="transmembrane region" description="Helical" evidence="7">
    <location>
        <begin position="177"/>
        <end position="196"/>
    </location>
</feature>
<evidence type="ECO:0000256" key="7">
    <source>
        <dbReference type="SAM" id="Phobius"/>
    </source>
</evidence>
<keyword evidence="10" id="KW-1185">Reference proteome</keyword>
<dbReference type="InterPro" id="IPR017896">
    <property type="entry name" value="4Fe4S_Fe-S-bd"/>
</dbReference>
<keyword evidence="7" id="KW-1133">Transmembrane helix</keyword>